<dbReference type="EMBL" id="CAEZSR010000043">
    <property type="protein sequence ID" value="CAB4556578.1"/>
    <property type="molecule type" value="Genomic_DNA"/>
</dbReference>
<reference evidence="1" key="1">
    <citation type="submission" date="2020-05" db="EMBL/GenBank/DDBJ databases">
        <authorList>
            <person name="Chiriac C."/>
            <person name="Salcher M."/>
            <person name="Ghai R."/>
            <person name="Kavagutti S V."/>
        </authorList>
    </citation>
    <scope>NUCLEOTIDE SEQUENCE</scope>
</reference>
<accession>A0A6J6D4B8</accession>
<gene>
    <name evidence="1" type="ORF">UFOPK1493_01449</name>
</gene>
<protein>
    <submittedName>
        <fullName evidence="1">Unannotated protein</fullName>
    </submittedName>
</protein>
<name>A0A6J6D4B8_9ZZZZ</name>
<proteinExistence type="predicted"/>
<sequence length="641" mass="66014">MSVSIALVAVAVVALGSAPPAAAAPGGRVQLQQPIRMVDTRSGAAPSRVTSYPLGSGLLHVWFTDPAAAGSATLHRCNQPPGAVPLVVFEASETVYAKVIADNSCLTMSTPTHVVVDAIGSIEAVPTGTRLQYVPLNMPSKVFDGMLPSPSGASVSSTPIDVGPVPSVARAAVVLIEASDPVMAGFLRIQPCQVPSLFVDVAWSNDRAVGVAYVDLTTGPICASHRGEAGVRLTVLGHLSVDGPDPMRLPPTLTAPAVPTRLPGLRAVTPVRLVDTRDGTGVAAAGKLGATQTLELTIAQAAASTTGVALNVTVTAPEAEGFVTVYPCDQQRPKVSNLNFVAGETVPNLVNVRLSVTRSVCIYAQRTTHLVVDLAGTFEAGGGAGVQPVAPVRLLDTRKPIGVPSIAPVPSGQVVTLQVAGVGGVPASGVSAVTMNVTVTEPERAGFVTVYPCDRQRPTASNLNHEAGQTVPNLVSVRVSAAGTVCLYAQQTTHLVADLAAWYSVDQDDGYRALPPERVLDTREALGVPGIAKVTAGGTVVLQVAGRVGVPVTGATAVTMNVTVTEAEGDGFVTVYPCDTPRPEASNLNHDVGETVPNLVTVRLAANGTVCLYAQRTVHLLADVAGYFTETTEIRNMARLS</sequence>
<organism evidence="1">
    <name type="scientific">freshwater metagenome</name>
    <dbReference type="NCBI Taxonomy" id="449393"/>
    <lineage>
        <taxon>unclassified sequences</taxon>
        <taxon>metagenomes</taxon>
        <taxon>ecological metagenomes</taxon>
    </lineage>
</organism>
<dbReference type="AlphaFoldDB" id="A0A6J6D4B8"/>
<evidence type="ECO:0000313" key="1">
    <source>
        <dbReference type="EMBL" id="CAB4556578.1"/>
    </source>
</evidence>